<dbReference type="FunFam" id="3.30.390.80:FF:000001">
    <property type="entry name" value="DNA repair protein RAD52 homolog"/>
    <property type="match status" value="1"/>
</dbReference>
<dbReference type="SUPFAM" id="SSF54768">
    <property type="entry name" value="dsRNA-binding domain-like"/>
    <property type="match status" value="1"/>
</dbReference>
<feature type="compositionally biased region" description="Basic residues" evidence="7">
    <location>
        <begin position="658"/>
        <end position="667"/>
    </location>
</feature>
<dbReference type="Proteomes" id="UP001487740">
    <property type="component" value="Unassembled WGS sequence"/>
</dbReference>
<comment type="caution">
    <text evidence="8">The sequence shown here is derived from an EMBL/GenBank/DDBJ whole genome shotgun (WGS) entry which is preliminary data.</text>
</comment>
<feature type="compositionally biased region" description="Polar residues" evidence="7">
    <location>
        <begin position="220"/>
        <end position="238"/>
    </location>
</feature>
<dbReference type="GO" id="GO:0006312">
    <property type="term" value="P:mitotic recombination"/>
    <property type="evidence" value="ECO:0007669"/>
    <property type="project" value="TreeGrafter"/>
</dbReference>
<dbReference type="PANTHER" id="PTHR12132:SF1">
    <property type="entry name" value="DNA REPAIR PROTEIN RAD52 HOMOLOG"/>
    <property type="match status" value="1"/>
</dbReference>
<keyword evidence="4" id="KW-0234">DNA repair</keyword>
<organism evidence="8 9">
    <name type="scientific">Scylla paramamosain</name>
    <name type="common">Mud crab</name>
    <dbReference type="NCBI Taxonomy" id="85552"/>
    <lineage>
        <taxon>Eukaryota</taxon>
        <taxon>Metazoa</taxon>
        <taxon>Ecdysozoa</taxon>
        <taxon>Arthropoda</taxon>
        <taxon>Crustacea</taxon>
        <taxon>Multicrustacea</taxon>
        <taxon>Malacostraca</taxon>
        <taxon>Eumalacostraca</taxon>
        <taxon>Eucarida</taxon>
        <taxon>Decapoda</taxon>
        <taxon>Pleocyemata</taxon>
        <taxon>Brachyura</taxon>
        <taxon>Eubrachyura</taxon>
        <taxon>Portunoidea</taxon>
        <taxon>Portunidae</taxon>
        <taxon>Portuninae</taxon>
        <taxon>Scylla</taxon>
    </lineage>
</organism>
<keyword evidence="3" id="KW-0233">DNA recombination</keyword>
<reference evidence="8 9" key="1">
    <citation type="submission" date="2023-03" db="EMBL/GenBank/DDBJ databases">
        <title>High-quality genome of Scylla paramamosain provides insights in environmental adaptation.</title>
        <authorList>
            <person name="Zhang L."/>
        </authorList>
    </citation>
    <scope>NUCLEOTIDE SEQUENCE [LARGE SCALE GENOMIC DNA]</scope>
    <source>
        <strain evidence="8">LZ_2023a</strain>
        <tissue evidence="8">Muscle</tissue>
    </source>
</reference>
<dbReference type="GO" id="GO:0005634">
    <property type="term" value="C:nucleus"/>
    <property type="evidence" value="ECO:0007669"/>
    <property type="project" value="TreeGrafter"/>
</dbReference>
<evidence type="ECO:0000256" key="4">
    <source>
        <dbReference type="ARBA" id="ARBA00023204"/>
    </source>
</evidence>
<dbReference type="GO" id="GO:0000724">
    <property type="term" value="P:double-strand break repair via homologous recombination"/>
    <property type="evidence" value="ECO:0007669"/>
    <property type="project" value="TreeGrafter"/>
</dbReference>
<dbReference type="Gene3D" id="3.30.390.80">
    <property type="entry name" value="DNA repair protein Rad52/59/22"/>
    <property type="match status" value="1"/>
</dbReference>
<gene>
    <name evidence="8" type="ORF">O3P69_018483</name>
</gene>
<dbReference type="InterPro" id="IPR041247">
    <property type="entry name" value="Rad52_fam"/>
</dbReference>
<keyword evidence="9" id="KW-1185">Reference proteome</keyword>
<feature type="region of interest" description="Disordered" evidence="7">
    <location>
        <begin position="599"/>
        <end position="667"/>
    </location>
</feature>
<sequence>MLANEIFGFNGWSHSVTSQTIDFVDHYNGRYYVGVSSKVRVQLKDGVYHEDIGYGVSEGMKSKALSLEKARKEAVTDGLKRALKGFGNAMGNCLSDKDYIRYISKTPASAPPPICPSSLLEASTISGLAQLRRRVLNEGRRQSLQKKPNGETHPQYEAQQGPSTASRGTSSTSQQSVVTKTAGFSAEKRDPEASTISITSTTTASTASTTTTTTAITTARNTNESFPNSKQGSNSTKQELPVAGKPSLPSESVTSLPSGPKTPAATVNTSTAKECLTAEPAQPPAQNPCKPSLPPVQQNINLDTDLFTGSELALFDIPTETTTFKAQGQVDTSTPPNPPPPPPPPPAPLPAPLPSPSSSSSSPSVLYPQVSIKNQEEKEMSTNSFVGFTADMINASPSKIFSACFRDNKQERKRRQREKQQEFKMRMKNKKSVADSTLFSGSSDILDDVSWGEELVAEDDPSFWAQLMTQQLIEAQEEEQQTESFAFSLGLAPSRTKERYENQQSSIGQVGRASSSAAFSLSAANPSKTVYGKPAICMRQSNTVHKNGFGLSSNRNQINGNCARPSSSVVSSTHSYRLQQDSGNAIVGDYVQVKVEKDYDENGGSNSSRVGFGEGEDGSLWRSPRVNKGNTNKYEDFKVPMSRSNGFVDGRRSPLFQNKKRRLDGSV</sequence>
<evidence type="ECO:0000256" key="6">
    <source>
        <dbReference type="ARBA" id="ARBA00073403"/>
    </source>
</evidence>
<accession>A0AAW0T2G0</accession>
<keyword evidence="2" id="KW-0227">DNA damage</keyword>
<evidence type="ECO:0000256" key="7">
    <source>
        <dbReference type="SAM" id="MobiDB-lite"/>
    </source>
</evidence>
<feature type="region of interest" description="Disordered" evidence="7">
    <location>
        <begin position="140"/>
        <end position="269"/>
    </location>
</feature>
<evidence type="ECO:0000313" key="9">
    <source>
        <dbReference type="Proteomes" id="UP001487740"/>
    </source>
</evidence>
<dbReference type="GO" id="GO:0010792">
    <property type="term" value="P:DNA double-strand break processing involved in repair via single-strand annealing"/>
    <property type="evidence" value="ECO:0007669"/>
    <property type="project" value="UniProtKB-ARBA"/>
</dbReference>
<feature type="compositionally biased region" description="Low complexity" evidence="7">
    <location>
        <begin position="163"/>
        <end position="182"/>
    </location>
</feature>
<evidence type="ECO:0000256" key="2">
    <source>
        <dbReference type="ARBA" id="ARBA00022763"/>
    </source>
</evidence>
<dbReference type="Pfam" id="PF04098">
    <property type="entry name" value="Rad52_Rad22"/>
    <property type="match status" value="1"/>
</dbReference>
<comment type="similarity">
    <text evidence="1">Belongs to the RAD52 family.</text>
</comment>
<feature type="compositionally biased region" description="Low complexity" evidence="7">
    <location>
        <begin position="193"/>
        <end position="219"/>
    </location>
</feature>
<dbReference type="PANTHER" id="PTHR12132">
    <property type="entry name" value="DNA REPAIR AND RECOMBINATION PROTEIN RAD52, RAD59"/>
    <property type="match status" value="1"/>
</dbReference>
<dbReference type="InterPro" id="IPR007232">
    <property type="entry name" value="Rad52_Rad59_Rad22"/>
</dbReference>
<feature type="compositionally biased region" description="Pro residues" evidence="7">
    <location>
        <begin position="335"/>
        <end position="355"/>
    </location>
</feature>
<dbReference type="InterPro" id="IPR042525">
    <property type="entry name" value="Rad52_Rad59_Rad22_sf"/>
</dbReference>
<evidence type="ECO:0000256" key="5">
    <source>
        <dbReference type="ARBA" id="ARBA00053354"/>
    </source>
</evidence>
<protein>
    <recommendedName>
        <fullName evidence="6">DNA repair protein RAD52 homolog</fullName>
    </recommendedName>
</protein>
<evidence type="ECO:0000256" key="3">
    <source>
        <dbReference type="ARBA" id="ARBA00023172"/>
    </source>
</evidence>
<dbReference type="EMBL" id="JARAKH010000040">
    <property type="protein sequence ID" value="KAK8381429.1"/>
    <property type="molecule type" value="Genomic_DNA"/>
</dbReference>
<proteinExistence type="inferred from homology"/>
<name>A0AAW0T2G0_SCYPA</name>
<evidence type="ECO:0000313" key="8">
    <source>
        <dbReference type="EMBL" id="KAK8381429.1"/>
    </source>
</evidence>
<evidence type="ECO:0000256" key="1">
    <source>
        <dbReference type="ARBA" id="ARBA00006638"/>
    </source>
</evidence>
<comment type="function">
    <text evidence="5">Involved in double-stranded break repair. Plays a central role in genetic recombination and DNA repair by promoting the annealing of complementary single-stranded DNA and by stimulation of the RAD51 recombinase.</text>
</comment>
<feature type="region of interest" description="Disordered" evidence="7">
    <location>
        <begin position="406"/>
        <end position="429"/>
    </location>
</feature>
<feature type="region of interest" description="Disordered" evidence="7">
    <location>
        <begin position="326"/>
        <end position="367"/>
    </location>
</feature>
<dbReference type="AlphaFoldDB" id="A0AAW0T2G0"/>